<dbReference type="GO" id="GO:0005664">
    <property type="term" value="C:nuclear origin of replication recognition complex"/>
    <property type="evidence" value="ECO:0007669"/>
    <property type="project" value="TreeGrafter"/>
</dbReference>
<proteinExistence type="inferred from homology"/>
<dbReference type="Pfam" id="PF14629">
    <property type="entry name" value="ORC4_C"/>
    <property type="match status" value="1"/>
</dbReference>
<comment type="subcellular location">
    <subcellularLocation>
        <location evidence="1 7">Nucleus</location>
    </subcellularLocation>
</comment>
<evidence type="ECO:0000256" key="7">
    <source>
        <dbReference type="PIRNR" id="PIRNR007858"/>
    </source>
</evidence>
<evidence type="ECO:0000256" key="6">
    <source>
        <dbReference type="ARBA" id="ARBA00023242"/>
    </source>
</evidence>
<comment type="similarity">
    <text evidence="2 7">Belongs to the ORC4 family.</text>
</comment>
<dbReference type="PIRSF" id="PIRSF007858">
    <property type="entry name" value="ORC4"/>
    <property type="match status" value="1"/>
</dbReference>
<dbReference type="InterPro" id="IPR032705">
    <property type="entry name" value="ORC4_C"/>
</dbReference>
<organism evidence="9 10">
    <name type="scientific">Smittium simulii</name>
    <dbReference type="NCBI Taxonomy" id="133385"/>
    <lineage>
        <taxon>Eukaryota</taxon>
        <taxon>Fungi</taxon>
        <taxon>Fungi incertae sedis</taxon>
        <taxon>Zoopagomycota</taxon>
        <taxon>Kickxellomycotina</taxon>
        <taxon>Harpellomycetes</taxon>
        <taxon>Harpellales</taxon>
        <taxon>Legeriomycetaceae</taxon>
        <taxon>Smittium</taxon>
    </lineage>
</organism>
<dbReference type="PANTHER" id="PTHR12087:SF0">
    <property type="entry name" value="ORIGIN RECOGNITION COMPLEX SUBUNIT 4"/>
    <property type="match status" value="1"/>
</dbReference>
<dbReference type="Pfam" id="PF13191">
    <property type="entry name" value="AAA_16"/>
    <property type="match status" value="1"/>
</dbReference>
<dbReference type="Gene3D" id="3.40.50.300">
    <property type="entry name" value="P-loop containing nucleotide triphosphate hydrolases"/>
    <property type="match status" value="1"/>
</dbReference>
<reference evidence="9 10" key="1">
    <citation type="journal article" date="2018" name="MBio">
        <title>Comparative Genomics Reveals the Core Gene Toolbox for the Fungus-Insect Symbiosis.</title>
        <authorList>
            <person name="Wang Y."/>
            <person name="Stata M."/>
            <person name="Wang W."/>
            <person name="Stajich J.E."/>
            <person name="White M.M."/>
            <person name="Moncalvo J.M."/>
        </authorList>
    </citation>
    <scope>NUCLEOTIDE SEQUENCE [LARGE SCALE GENOMIC DNA]</scope>
    <source>
        <strain evidence="9 10">SWE-8-4</strain>
    </source>
</reference>
<comment type="function">
    <text evidence="7">Component of the origin recognition complex (ORC) that binds origins of replication.</text>
</comment>
<dbReference type="GO" id="GO:0006270">
    <property type="term" value="P:DNA replication initiation"/>
    <property type="evidence" value="ECO:0007669"/>
    <property type="project" value="TreeGrafter"/>
</dbReference>
<dbReference type="OrthoDB" id="343623at2759"/>
<dbReference type="InterPro" id="IPR003593">
    <property type="entry name" value="AAA+_ATPase"/>
</dbReference>
<evidence type="ECO:0000256" key="5">
    <source>
        <dbReference type="ARBA" id="ARBA00023125"/>
    </source>
</evidence>
<keyword evidence="5 7" id="KW-0238">DNA-binding</keyword>
<evidence type="ECO:0000256" key="4">
    <source>
        <dbReference type="ARBA" id="ARBA00022705"/>
    </source>
</evidence>
<dbReference type="STRING" id="133385.A0A2T9YP56"/>
<evidence type="ECO:0000313" key="9">
    <source>
        <dbReference type="EMBL" id="PVU94112.1"/>
    </source>
</evidence>
<dbReference type="SMART" id="SM00382">
    <property type="entry name" value="AAA"/>
    <property type="match status" value="1"/>
</dbReference>
<dbReference type="PANTHER" id="PTHR12087">
    <property type="entry name" value="ORIGIN RECOGNITION COMPLEX SUBUNIT 4"/>
    <property type="match status" value="1"/>
</dbReference>
<keyword evidence="4 7" id="KW-0235">DNA replication</keyword>
<protein>
    <recommendedName>
        <fullName evidence="3 7">Origin recognition complex subunit 4</fullName>
    </recommendedName>
</protein>
<keyword evidence="10" id="KW-1185">Reference proteome</keyword>
<dbReference type="AlphaFoldDB" id="A0A2T9YP56"/>
<dbReference type="Proteomes" id="UP000245383">
    <property type="component" value="Unassembled WGS sequence"/>
</dbReference>
<dbReference type="InterPro" id="IPR041664">
    <property type="entry name" value="AAA_16"/>
</dbReference>
<feature type="domain" description="AAA+ ATPase" evidence="8">
    <location>
        <begin position="61"/>
        <end position="220"/>
    </location>
</feature>
<evidence type="ECO:0000313" key="10">
    <source>
        <dbReference type="Proteomes" id="UP000245383"/>
    </source>
</evidence>
<evidence type="ECO:0000259" key="8">
    <source>
        <dbReference type="SMART" id="SM00382"/>
    </source>
</evidence>
<dbReference type="InterPro" id="IPR016527">
    <property type="entry name" value="ORC4"/>
</dbReference>
<dbReference type="SUPFAM" id="SSF52540">
    <property type="entry name" value="P-loop containing nucleoside triphosphate hydrolases"/>
    <property type="match status" value="1"/>
</dbReference>
<evidence type="ECO:0000256" key="2">
    <source>
        <dbReference type="ARBA" id="ARBA00005334"/>
    </source>
</evidence>
<evidence type="ECO:0000256" key="3">
    <source>
        <dbReference type="ARBA" id="ARBA00019083"/>
    </source>
</evidence>
<dbReference type="InterPro" id="IPR027417">
    <property type="entry name" value="P-loop_NTPase"/>
</dbReference>
<keyword evidence="6 7" id="KW-0539">Nucleus</keyword>
<name>A0A2T9YP56_9FUNG</name>
<evidence type="ECO:0000256" key="1">
    <source>
        <dbReference type="ARBA" id="ARBA00004123"/>
    </source>
</evidence>
<dbReference type="EMBL" id="MBFR01000101">
    <property type="protein sequence ID" value="PVU94112.1"/>
    <property type="molecule type" value="Genomic_DNA"/>
</dbReference>
<gene>
    <name evidence="9" type="ORF">BB561_002790</name>
</gene>
<comment type="caution">
    <text evidence="9">The sequence shown here is derived from an EMBL/GenBank/DDBJ whole genome shotgun (WGS) entry which is preliminary data.</text>
</comment>
<accession>A0A2T9YP56</accession>
<sequence>MKTKTRTRTSSSLIKAQELQNIKCLLKKRLVGKSDSPILVGLDKPYKTLYDTIERTIRYGESNSTILVGPRGSGKTSLVKKVLYDLNKELSDSYFLLKLSGLVHINDRVALKSIASQLNQNMSLEDNANRSAAEWMNFLISIFQNGDKSSKPVVFILENFELFALQPKQLLLYTLFDIAQSRQAPVVVIGVTSRLNVVDLLEKRVKSRFSHRLINVPLISNIEEFFMIAHNNLLLPFNGQDNIDPKFAQEFNSKTKECLFSSEVSAVLTFIYNLGKDIQLMNKLLMLAVTSIKISNPFISSNQLFSLYQNLITDPKINLLNEVSLLELYLLISIKSLVSAGNIVFNYEMIYDEYKKMANQYIITSTFSGGSIKIYKKEVAFKAYEYLIQIEFIQPCINTNTISSGMFVNDDLHAISSRKKKIVFGSGSNMKEFQMVKLLLDPNEIVKAAESRKDIPMAIRRWFCEI</sequence>
<dbReference type="GO" id="GO:0003688">
    <property type="term" value="F:DNA replication origin binding"/>
    <property type="evidence" value="ECO:0007669"/>
    <property type="project" value="TreeGrafter"/>
</dbReference>